<feature type="transmembrane region" description="Helical" evidence="2">
    <location>
        <begin position="12"/>
        <end position="34"/>
    </location>
</feature>
<keyword evidence="2" id="KW-0472">Membrane</keyword>
<feature type="region of interest" description="Disordered" evidence="1">
    <location>
        <begin position="41"/>
        <end position="67"/>
    </location>
</feature>
<keyword evidence="2" id="KW-1133">Transmembrane helix</keyword>
<keyword evidence="4" id="KW-1185">Reference proteome</keyword>
<proteinExistence type="predicted"/>
<evidence type="ECO:0000313" key="3">
    <source>
        <dbReference type="EMBL" id="KYQ51637.1"/>
    </source>
</evidence>
<reference evidence="3 4" key="1">
    <citation type="submission" date="2015-09" db="EMBL/GenBank/DDBJ databases">
        <title>Trachymyrmex zeteki WGS genome.</title>
        <authorList>
            <person name="Nygaard S."/>
            <person name="Hu H."/>
            <person name="Boomsma J."/>
            <person name="Zhang G."/>
        </authorList>
    </citation>
    <scope>NUCLEOTIDE SEQUENCE [LARGE SCALE GENOMIC DNA]</scope>
    <source>
        <strain evidence="3">Tzet28-1</strain>
        <tissue evidence="3">Whole body</tissue>
    </source>
</reference>
<accession>A0A151WV51</accession>
<name>A0A151WV51_9HYME</name>
<dbReference type="EMBL" id="KQ982722">
    <property type="protein sequence ID" value="KYQ51637.1"/>
    <property type="molecule type" value="Genomic_DNA"/>
</dbReference>
<keyword evidence="2" id="KW-0812">Transmembrane</keyword>
<evidence type="ECO:0000256" key="2">
    <source>
        <dbReference type="SAM" id="Phobius"/>
    </source>
</evidence>
<organism evidence="3 4">
    <name type="scientific">Mycetomoellerius zeteki</name>
    <dbReference type="NCBI Taxonomy" id="64791"/>
    <lineage>
        <taxon>Eukaryota</taxon>
        <taxon>Metazoa</taxon>
        <taxon>Ecdysozoa</taxon>
        <taxon>Arthropoda</taxon>
        <taxon>Hexapoda</taxon>
        <taxon>Insecta</taxon>
        <taxon>Pterygota</taxon>
        <taxon>Neoptera</taxon>
        <taxon>Endopterygota</taxon>
        <taxon>Hymenoptera</taxon>
        <taxon>Apocrita</taxon>
        <taxon>Aculeata</taxon>
        <taxon>Formicoidea</taxon>
        <taxon>Formicidae</taxon>
        <taxon>Myrmicinae</taxon>
        <taxon>Mycetomoellerius</taxon>
    </lineage>
</organism>
<dbReference type="Proteomes" id="UP000075809">
    <property type="component" value="Unassembled WGS sequence"/>
</dbReference>
<sequence>MGLSQCRQANITVILANEALNIMEVIFCTLGFLMRKAREKGRQMEKGKRIERGKNREKRERRGERTSAYRMHIEASFHGHRRLKVPT</sequence>
<evidence type="ECO:0000256" key="1">
    <source>
        <dbReference type="SAM" id="MobiDB-lite"/>
    </source>
</evidence>
<gene>
    <name evidence="3" type="ORF">ALC60_09256</name>
</gene>
<dbReference type="AlphaFoldDB" id="A0A151WV51"/>
<protein>
    <submittedName>
        <fullName evidence="3">Uncharacterized protein</fullName>
    </submittedName>
</protein>
<evidence type="ECO:0000313" key="4">
    <source>
        <dbReference type="Proteomes" id="UP000075809"/>
    </source>
</evidence>